<evidence type="ECO:0000313" key="2">
    <source>
        <dbReference type="Proteomes" id="UP001324427"/>
    </source>
</evidence>
<comment type="caution">
    <text evidence="1">The sequence shown here is derived from an EMBL/GenBank/DDBJ whole genome shotgun (WGS) entry which is preliminary data.</text>
</comment>
<keyword evidence="2" id="KW-1185">Reference proteome</keyword>
<reference evidence="1 2" key="1">
    <citation type="submission" date="2021-11" db="EMBL/GenBank/DDBJ databases">
        <title>Black yeast isolated from Biological Soil Crust.</title>
        <authorList>
            <person name="Kurbessoian T."/>
        </authorList>
    </citation>
    <scope>NUCLEOTIDE SEQUENCE [LARGE SCALE GENOMIC DNA]</scope>
    <source>
        <strain evidence="1 2">CCFEE 5522</strain>
    </source>
</reference>
<evidence type="ECO:0000313" key="1">
    <source>
        <dbReference type="EMBL" id="KAK4541185.1"/>
    </source>
</evidence>
<dbReference type="EMBL" id="JAVFHQ010000056">
    <property type="protein sequence ID" value="KAK4541185.1"/>
    <property type="molecule type" value="Genomic_DNA"/>
</dbReference>
<dbReference type="AlphaFoldDB" id="A0AAV9J7Z2"/>
<organism evidence="1 2">
    <name type="scientific">Oleoguttula mirabilis</name>
    <dbReference type="NCBI Taxonomy" id="1507867"/>
    <lineage>
        <taxon>Eukaryota</taxon>
        <taxon>Fungi</taxon>
        <taxon>Dikarya</taxon>
        <taxon>Ascomycota</taxon>
        <taxon>Pezizomycotina</taxon>
        <taxon>Dothideomycetes</taxon>
        <taxon>Dothideomycetidae</taxon>
        <taxon>Mycosphaerellales</taxon>
        <taxon>Teratosphaeriaceae</taxon>
        <taxon>Oleoguttula</taxon>
    </lineage>
</organism>
<accession>A0AAV9J7Z2</accession>
<proteinExistence type="predicted"/>
<protein>
    <submittedName>
        <fullName evidence="1">Uncharacterized protein</fullName>
    </submittedName>
</protein>
<gene>
    <name evidence="1" type="ORF">LTR36_008259</name>
</gene>
<name>A0AAV9J7Z2_9PEZI</name>
<dbReference type="Proteomes" id="UP001324427">
    <property type="component" value="Unassembled WGS sequence"/>
</dbReference>
<sequence>MNQRVIFEETSSIQELAHQVHPDADSHVACSPGFDRCLDRGTAIVLVTELRELKNSERAGCTGHSHVAHVDDVAQNQHLLEAVIRERDFDRR</sequence>